<dbReference type="AlphaFoldDB" id="A0A813KKL5"/>
<keyword evidence="1" id="KW-0812">Transmembrane</keyword>
<proteinExistence type="predicted"/>
<gene>
    <name evidence="2" type="ORF">PGLA2088_LOCUS34015</name>
</gene>
<sequence length="919" mass="96570">MAPVDQKTICVGPVEAAEAEADCLLASSSELEVPQVSRRPRGWRLTNVGAVALGLATTMLLGLAVMKARNPCSNGLLATGNVPEEKLAVNAENQMRAVTRKLNEITSKSEADEMVSRAMMAAGKEQKAKWQKRHLATLPAVFQEIQQYKNNKTAADTALNLQRAGRAQCIFNVMEATTATFALGDDINAMIRVCPAPRGPESELACQVDGGILVAYIGLIAAKLSLAAANCAESTEGLGNGIQCMVDVEFVLENIANMGLAINGAANAPSCKKKSLDSKLNKKTGLPSALCTVDIGGAIAYFGQVITFIQLAIVHCMDFLDVHALCGAGISGIITSAAAIAPYGAAVHAACRYNKLAKSPEEQAAFDGAASGFRRLSDHALTDIAAFGPHWNLTSIPKSDLHAGPSHADVKQLLHLMEPALGEEASTSASLRGGWPFQQPQCRLAIQGHKQPMAPVDQKTIFVGPVEAAEAEADCLLASSSELEVPQVSRGPRGWRLTNVGAVALGLATTMLLGLAVMKARNPCSNGLLATGNVPEEKLAVNAENQMRAVTRKLNEITSKSEADEMVSRAMMAAGKEQKAKWQKRHLATLPAVFQEIQQYKNNKTAADTALNLQRAGRAQCIFNVMEATTATFALGDDINAMIRVCPAPRGPESELACQVDAGILVAYIGLIAAKLSLAAANCAESTEVNQKINSICAAGVSGLVSALGELSGLGNGIQCMVDVEFVLENIANMGLAINGAANAPSCKKKSLDSKLNKKTGLPSALCTVDIGGAIAYFGQVITFIQLAIVHCMDFLDVHALCGAGISGIITSAAAIAPYGAAVHAACRYNKLAKSPEEQAAFDGAASGFRRLSDHALTDIAAFGPHWNLTSIPKSDLHAGPSHADVKQLLHLMEPALGEEASTFASLRGGWPFQQSQCQ</sequence>
<name>A0A813KKL5_POLGL</name>
<organism evidence="2 3">
    <name type="scientific">Polarella glacialis</name>
    <name type="common">Dinoflagellate</name>
    <dbReference type="NCBI Taxonomy" id="89957"/>
    <lineage>
        <taxon>Eukaryota</taxon>
        <taxon>Sar</taxon>
        <taxon>Alveolata</taxon>
        <taxon>Dinophyceae</taxon>
        <taxon>Suessiales</taxon>
        <taxon>Suessiaceae</taxon>
        <taxon>Polarella</taxon>
    </lineage>
</organism>
<evidence type="ECO:0000256" key="1">
    <source>
        <dbReference type="SAM" id="Phobius"/>
    </source>
</evidence>
<evidence type="ECO:0000313" key="2">
    <source>
        <dbReference type="EMBL" id="CAE8706094.1"/>
    </source>
</evidence>
<reference evidence="2" key="1">
    <citation type="submission" date="2021-02" db="EMBL/GenBank/DDBJ databases">
        <authorList>
            <person name="Dougan E. K."/>
            <person name="Rhodes N."/>
            <person name="Thang M."/>
            <person name="Chan C."/>
        </authorList>
    </citation>
    <scope>NUCLEOTIDE SEQUENCE</scope>
</reference>
<accession>A0A813KKL5</accession>
<keyword evidence="1" id="KW-1133">Transmembrane helix</keyword>
<dbReference type="EMBL" id="CAJNNW010031129">
    <property type="protein sequence ID" value="CAE8706094.1"/>
    <property type="molecule type" value="Genomic_DNA"/>
</dbReference>
<protein>
    <submittedName>
        <fullName evidence="2">Uncharacterized protein</fullName>
    </submittedName>
</protein>
<keyword evidence="1" id="KW-0472">Membrane</keyword>
<comment type="caution">
    <text evidence="2">The sequence shown here is derived from an EMBL/GenBank/DDBJ whole genome shotgun (WGS) entry which is preliminary data.</text>
</comment>
<dbReference type="Proteomes" id="UP000626109">
    <property type="component" value="Unassembled WGS sequence"/>
</dbReference>
<evidence type="ECO:0000313" key="3">
    <source>
        <dbReference type="Proteomes" id="UP000626109"/>
    </source>
</evidence>
<feature type="transmembrane region" description="Helical" evidence="1">
    <location>
        <begin position="48"/>
        <end position="66"/>
    </location>
</feature>